<evidence type="ECO:0000313" key="6">
    <source>
        <dbReference type="EMBL" id="ASJ71227.1"/>
    </source>
</evidence>
<dbReference type="GO" id="GO:0003700">
    <property type="term" value="F:DNA-binding transcription factor activity"/>
    <property type="evidence" value="ECO:0007669"/>
    <property type="project" value="InterPro"/>
</dbReference>
<protein>
    <submittedName>
        <fullName evidence="6">HTH-type transcriptional regulator PgrR</fullName>
    </submittedName>
</protein>
<sequence>MKNTNLNDVAVFVQVAQAKGFRAAADNLNLGAGSVSEAIQRLESQLGVRLIERTTRKMSLTSAGEMLYQRTLPSLTSLKNALNELGDSQDAVTGTLRLSAPRSSSPFFLDDVIAHYARLYPSVLVEVMYDDTRVDLVTSGVDAAIRSQTLIEQETHAVEIGPALDMVLVASPDYLERHGTPEKPSELTDHDGIRFGFGRADRLAPWTFKQGRKSPYDVTPRARMVVNDIVSMIKFSSAGLGLAYVYRKPAEPYIARKELVTLFDKQVPQLPRYTINYLTKRHMPARLRAFIDLAKSSSSDIPD</sequence>
<dbReference type="GO" id="GO:0003677">
    <property type="term" value="F:DNA binding"/>
    <property type="evidence" value="ECO:0007669"/>
    <property type="project" value="UniProtKB-KW"/>
</dbReference>
<dbReference type="PANTHER" id="PTHR30537">
    <property type="entry name" value="HTH-TYPE TRANSCRIPTIONAL REGULATOR"/>
    <property type="match status" value="1"/>
</dbReference>
<dbReference type="PROSITE" id="PS50931">
    <property type="entry name" value="HTH_LYSR"/>
    <property type="match status" value="1"/>
</dbReference>
<keyword evidence="7" id="KW-1185">Reference proteome</keyword>
<evidence type="ECO:0000256" key="4">
    <source>
        <dbReference type="ARBA" id="ARBA00023163"/>
    </source>
</evidence>
<feature type="domain" description="HTH lysR-type" evidence="5">
    <location>
        <begin position="4"/>
        <end position="61"/>
    </location>
</feature>
<evidence type="ECO:0000256" key="1">
    <source>
        <dbReference type="ARBA" id="ARBA00009437"/>
    </source>
</evidence>
<dbReference type="KEGG" id="gai:IMCC3135_05575"/>
<gene>
    <name evidence="6" type="primary">pgrR_2</name>
    <name evidence="6" type="ORF">IMCC3135_05575</name>
</gene>
<evidence type="ECO:0000256" key="3">
    <source>
        <dbReference type="ARBA" id="ARBA00023125"/>
    </source>
</evidence>
<dbReference type="InterPro" id="IPR000847">
    <property type="entry name" value="LysR_HTH_N"/>
</dbReference>
<name>A0A2Z2NU97_9GAMM</name>
<dbReference type="FunFam" id="1.10.10.10:FF:000001">
    <property type="entry name" value="LysR family transcriptional regulator"/>
    <property type="match status" value="1"/>
</dbReference>
<dbReference type="InterPro" id="IPR036388">
    <property type="entry name" value="WH-like_DNA-bd_sf"/>
</dbReference>
<dbReference type="SUPFAM" id="SSF46785">
    <property type="entry name" value="Winged helix' DNA-binding domain"/>
    <property type="match status" value="1"/>
</dbReference>
<keyword evidence="2" id="KW-0805">Transcription regulation</keyword>
<dbReference type="PANTHER" id="PTHR30537:SF5">
    <property type="entry name" value="HTH-TYPE TRANSCRIPTIONAL ACTIVATOR TTDR-RELATED"/>
    <property type="match status" value="1"/>
</dbReference>
<keyword evidence="4" id="KW-0804">Transcription</keyword>
<proteinExistence type="inferred from homology"/>
<evidence type="ECO:0000256" key="2">
    <source>
        <dbReference type="ARBA" id="ARBA00023015"/>
    </source>
</evidence>
<dbReference type="Proteomes" id="UP000250079">
    <property type="component" value="Chromosome"/>
</dbReference>
<comment type="similarity">
    <text evidence="1">Belongs to the LysR transcriptional regulatory family.</text>
</comment>
<dbReference type="Gene3D" id="1.10.10.10">
    <property type="entry name" value="Winged helix-like DNA-binding domain superfamily/Winged helix DNA-binding domain"/>
    <property type="match status" value="1"/>
</dbReference>
<dbReference type="RefSeq" id="WP_088916692.1">
    <property type="nucleotide sequence ID" value="NZ_CP018632.1"/>
</dbReference>
<dbReference type="InterPro" id="IPR005119">
    <property type="entry name" value="LysR_subst-bd"/>
</dbReference>
<dbReference type="AlphaFoldDB" id="A0A2Z2NU97"/>
<dbReference type="Pfam" id="PF03466">
    <property type="entry name" value="LysR_substrate"/>
    <property type="match status" value="1"/>
</dbReference>
<dbReference type="Pfam" id="PF00126">
    <property type="entry name" value="HTH_1"/>
    <property type="match status" value="1"/>
</dbReference>
<dbReference type="OrthoDB" id="5572602at2"/>
<reference evidence="6 7" key="1">
    <citation type="submission" date="2016-12" db="EMBL/GenBank/DDBJ databases">
        <authorList>
            <person name="Song W.-J."/>
            <person name="Kurnit D.M."/>
        </authorList>
    </citation>
    <scope>NUCLEOTIDE SEQUENCE [LARGE SCALE GENOMIC DNA]</scope>
    <source>
        <strain evidence="6 7">IMCC3135</strain>
    </source>
</reference>
<dbReference type="InterPro" id="IPR036390">
    <property type="entry name" value="WH_DNA-bd_sf"/>
</dbReference>
<dbReference type="SUPFAM" id="SSF53850">
    <property type="entry name" value="Periplasmic binding protein-like II"/>
    <property type="match status" value="1"/>
</dbReference>
<evidence type="ECO:0000313" key="7">
    <source>
        <dbReference type="Proteomes" id="UP000250079"/>
    </source>
</evidence>
<evidence type="ECO:0000259" key="5">
    <source>
        <dbReference type="PROSITE" id="PS50931"/>
    </source>
</evidence>
<keyword evidence="3" id="KW-0238">DNA-binding</keyword>
<organism evidence="6 7">
    <name type="scientific">Granulosicoccus antarcticus IMCC3135</name>
    <dbReference type="NCBI Taxonomy" id="1192854"/>
    <lineage>
        <taxon>Bacteria</taxon>
        <taxon>Pseudomonadati</taxon>
        <taxon>Pseudomonadota</taxon>
        <taxon>Gammaproteobacteria</taxon>
        <taxon>Chromatiales</taxon>
        <taxon>Granulosicoccaceae</taxon>
        <taxon>Granulosicoccus</taxon>
    </lineage>
</organism>
<dbReference type="Gene3D" id="3.40.190.290">
    <property type="match status" value="1"/>
</dbReference>
<dbReference type="EMBL" id="CP018632">
    <property type="protein sequence ID" value="ASJ71227.1"/>
    <property type="molecule type" value="Genomic_DNA"/>
</dbReference>
<dbReference type="InterPro" id="IPR058163">
    <property type="entry name" value="LysR-type_TF_proteobact-type"/>
</dbReference>
<accession>A0A2Z2NU97</accession>